<name>A0A1A8XIC0_9PROT</name>
<protein>
    <submittedName>
        <fullName evidence="1">Uncharacterized protein</fullName>
    </submittedName>
</protein>
<dbReference type="Proteomes" id="UP000199169">
    <property type="component" value="Unassembled WGS sequence"/>
</dbReference>
<reference evidence="1 2" key="1">
    <citation type="submission" date="2016-06" db="EMBL/GenBank/DDBJ databases">
        <authorList>
            <person name="Kjaerup R.B."/>
            <person name="Dalgaard T.S."/>
            <person name="Juul-Madsen H.R."/>
        </authorList>
    </citation>
    <scope>NUCLEOTIDE SEQUENCE [LARGE SCALE GENOMIC DNA]</scope>
    <source>
        <strain evidence="1">3</strain>
    </source>
</reference>
<dbReference type="EMBL" id="FLQX01000045">
    <property type="protein sequence ID" value="SBT04441.1"/>
    <property type="molecule type" value="Genomic_DNA"/>
</dbReference>
<organism evidence="1 2">
    <name type="scientific">Candidatus Accumulibacter aalborgensis</name>
    <dbReference type="NCBI Taxonomy" id="1860102"/>
    <lineage>
        <taxon>Bacteria</taxon>
        <taxon>Pseudomonadati</taxon>
        <taxon>Pseudomonadota</taxon>
        <taxon>Betaproteobacteria</taxon>
        <taxon>Candidatus Accumulibacter</taxon>
    </lineage>
</organism>
<dbReference type="AlphaFoldDB" id="A0A1A8XIC0"/>
<accession>A0A1A8XIC0</accession>
<proteinExistence type="predicted"/>
<evidence type="ECO:0000313" key="2">
    <source>
        <dbReference type="Proteomes" id="UP000199169"/>
    </source>
</evidence>
<keyword evidence="2" id="KW-1185">Reference proteome</keyword>
<gene>
    <name evidence="1" type="ORF">ACCAA_1390009</name>
</gene>
<sequence length="94" mass="10429">MAGFGCLRGSIMAMRVKPDTGEVGLKQRYQVTRASPLGMHTPKRSLLQFFIQPPSSQISATKPLLFCMFMFPLCSAKPPAGYLRHCPQRKTVEG</sequence>
<evidence type="ECO:0000313" key="1">
    <source>
        <dbReference type="EMBL" id="SBT04441.1"/>
    </source>
</evidence>